<feature type="transmembrane region" description="Helical" evidence="1">
    <location>
        <begin position="12"/>
        <end position="32"/>
    </location>
</feature>
<evidence type="ECO:0000256" key="1">
    <source>
        <dbReference type="SAM" id="Phobius"/>
    </source>
</evidence>
<protein>
    <submittedName>
        <fullName evidence="2">Uncharacterized protein</fullName>
    </submittedName>
</protein>
<keyword evidence="1" id="KW-0812">Transmembrane</keyword>
<gene>
    <name evidence="2" type="ORF">K4G66_07800</name>
</gene>
<accession>A0AA49JH83</accession>
<evidence type="ECO:0000313" key="2">
    <source>
        <dbReference type="EMBL" id="WKN38604.1"/>
    </source>
</evidence>
<dbReference type="EMBL" id="CP120682">
    <property type="protein sequence ID" value="WKN38604.1"/>
    <property type="molecule type" value="Genomic_DNA"/>
</dbReference>
<proteinExistence type="predicted"/>
<reference evidence="2" key="1">
    <citation type="journal article" date="2023" name="Comput. Struct. Biotechnol. J.">
        <title>Discovery of a novel marine Bacteroidetes with a rich repertoire of carbohydrate-active enzymes.</title>
        <authorList>
            <person name="Chen B."/>
            <person name="Liu G."/>
            <person name="Chen Q."/>
            <person name="Wang H."/>
            <person name="Liu L."/>
            <person name="Tang K."/>
        </authorList>
    </citation>
    <scope>NUCLEOTIDE SEQUENCE</scope>
    <source>
        <strain evidence="2">TK19036</strain>
    </source>
</reference>
<keyword evidence="1" id="KW-0472">Membrane</keyword>
<dbReference type="AlphaFoldDB" id="A0AA49JH83"/>
<keyword evidence="1" id="KW-1133">Transmembrane helix</keyword>
<name>A0AA49JH83_9BACT</name>
<organism evidence="2">
    <name type="scientific">Roseihalotalea indica</name>
    <dbReference type="NCBI Taxonomy" id="2867963"/>
    <lineage>
        <taxon>Bacteria</taxon>
        <taxon>Pseudomonadati</taxon>
        <taxon>Bacteroidota</taxon>
        <taxon>Cytophagia</taxon>
        <taxon>Cytophagales</taxon>
        <taxon>Catalimonadaceae</taxon>
        <taxon>Roseihalotalea</taxon>
    </lineage>
</organism>
<reference evidence="2" key="2">
    <citation type="journal article" date="2024" name="Antonie Van Leeuwenhoek">
        <title>Roseihalotalea indica gen. nov., sp. nov., a halophilic Bacteroidetes from mesopelagic Southwest Indian Ocean with higher carbohydrate metabolic potential.</title>
        <authorList>
            <person name="Chen B."/>
            <person name="Zhang M."/>
            <person name="Lin D."/>
            <person name="Ye J."/>
            <person name="Tang K."/>
        </authorList>
    </citation>
    <scope>NUCLEOTIDE SEQUENCE</scope>
    <source>
        <strain evidence="2">TK19036</strain>
    </source>
</reference>
<sequence>MKKKKKGKVIGKITTIVAITAFVASFIGFTYVNLSLSNETSTAQASETRQIASSVEGIQPELVCMVNDAYMGKKQIPVPVGERTYYGCCQMCVGKLQGEVNFRTAKDPATGETVDKSQAFIALQPGSDSEVLYFKTEANFHQYRQARK</sequence>